<evidence type="ECO:0000313" key="6">
    <source>
        <dbReference type="Proteomes" id="UP000245207"/>
    </source>
</evidence>
<dbReference type="AlphaFoldDB" id="A0A2U1L0M6"/>
<organism evidence="5 6">
    <name type="scientific">Artemisia annua</name>
    <name type="common">Sweet wormwood</name>
    <dbReference type="NCBI Taxonomy" id="35608"/>
    <lineage>
        <taxon>Eukaryota</taxon>
        <taxon>Viridiplantae</taxon>
        <taxon>Streptophyta</taxon>
        <taxon>Embryophyta</taxon>
        <taxon>Tracheophyta</taxon>
        <taxon>Spermatophyta</taxon>
        <taxon>Magnoliopsida</taxon>
        <taxon>eudicotyledons</taxon>
        <taxon>Gunneridae</taxon>
        <taxon>Pentapetalae</taxon>
        <taxon>asterids</taxon>
        <taxon>campanulids</taxon>
        <taxon>Asterales</taxon>
        <taxon>Asteraceae</taxon>
        <taxon>Asteroideae</taxon>
        <taxon>Anthemideae</taxon>
        <taxon>Artemisiinae</taxon>
        <taxon>Artemisia</taxon>
    </lineage>
</organism>
<dbReference type="CDD" id="cd07816">
    <property type="entry name" value="Bet_v1-like"/>
    <property type="match status" value="1"/>
</dbReference>
<dbReference type="PANTHER" id="PTHR31213:SF19">
    <property type="entry name" value="BET V I_MAJOR LATEX PROTEIN DOMAIN-CONTAINING PROTEIN"/>
    <property type="match status" value="1"/>
</dbReference>
<dbReference type="GO" id="GO:0006952">
    <property type="term" value="P:defense response"/>
    <property type="evidence" value="ECO:0007669"/>
    <property type="project" value="InterPro"/>
</dbReference>
<dbReference type="GO" id="GO:0004864">
    <property type="term" value="F:protein phosphatase inhibitor activity"/>
    <property type="evidence" value="ECO:0007669"/>
    <property type="project" value="TreeGrafter"/>
</dbReference>
<dbReference type="GO" id="GO:0009738">
    <property type="term" value="P:abscisic acid-activated signaling pathway"/>
    <property type="evidence" value="ECO:0007669"/>
    <property type="project" value="TreeGrafter"/>
</dbReference>
<dbReference type="GO" id="GO:0010427">
    <property type="term" value="F:abscisic acid binding"/>
    <property type="evidence" value="ECO:0007669"/>
    <property type="project" value="TreeGrafter"/>
</dbReference>
<dbReference type="Proteomes" id="UP000245207">
    <property type="component" value="Unassembled WGS sequence"/>
</dbReference>
<dbReference type="GO" id="GO:0009820">
    <property type="term" value="P:alkaloid metabolic process"/>
    <property type="evidence" value="ECO:0007669"/>
    <property type="project" value="UniProtKB-KW"/>
</dbReference>
<dbReference type="GO" id="GO:0038023">
    <property type="term" value="F:signaling receptor activity"/>
    <property type="evidence" value="ECO:0007669"/>
    <property type="project" value="TreeGrafter"/>
</dbReference>
<keyword evidence="2" id="KW-0017">Alkaloid metabolism</keyword>
<name>A0A2U1L0M6_ARTAN</name>
<dbReference type="GO" id="GO:0005634">
    <property type="term" value="C:nucleus"/>
    <property type="evidence" value="ECO:0007669"/>
    <property type="project" value="TreeGrafter"/>
</dbReference>
<dbReference type="EMBL" id="PKPP01012335">
    <property type="protein sequence ID" value="PWA42543.1"/>
    <property type="molecule type" value="Genomic_DNA"/>
</dbReference>
<dbReference type="InterPro" id="IPR023393">
    <property type="entry name" value="START-like_dom_sf"/>
</dbReference>
<evidence type="ECO:0000256" key="1">
    <source>
        <dbReference type="ARBA" id="ARBA00009744"/>
    </source>
</evidence>
<feature type="domain" description="Bet v I/Major latex protein" evidence="4">
    <location>
        <begin position="3"/>
        <end position="111"/>
    </location>
</feature>
<comment type="similarity">
    <text evidence="1">Belongs to the BetVI family.</text>
</comment>
<evidence type="ECO:0000256" key="3">
    <source>
        <dbReference type="SAM" id="MobiDB-lite"/>
    </source>
</evidence>
<gene>
    <name evidence="5" type="ORF">CTI12_AA543600</name>
</gene>
<dbReference type="OrthoDB" id="1879545at2759"/>
<dbReference type="STRING" id="35608.A0A2U1L0M6"/>
<accession>A0A2U1L0M6</accession>
<dbReference type="InterPro" id="IPR050279">
    <property type="entry name" value="Plant_def-hormone_signal"/>
</dbReference>
<keyword evidence="6" id="KW-1185">Reference proteome</keyword>
<evidence type="ECO:0000259" key="4">
    <source>
        <dbReference type="Pfam" id="PF00407"/>
    </source>
</evidence>
<sequence length="211" mass="23064">MYGTLSIEKKVKVPASKAWALYGTLELGKVVAGKILEAVDVVEGDGGIGTILKLTMKPGLGFEYYKEKFTKIDNENMIKETEVIEGGFLDMGFNFYRIRMEMKEDPKDDTGSSCITKEDPKDDTGSSCIVKEDPKDDTGSSCILKEDPKDNTGSSCIMKEDPKDGMGSSCILKLSLEYEVKEEFVANASFVTSAPLIGLMSVGNEHLLKSN</sequence>
<evidence type="ECO:0000256" key="2">
    <source>
        <dbReference type="ARBA" id="ARBA00022589"/>
    </source>
</evidence>
<evidence type="ECO:0000313" key="5">
    <source>
        <dbReference type="EMBL" id="PWA42543.1"/>
    </source>
</evidence>
<protein>
    <submittedName>
        <fullName evidence="5">S-norcoclaurine synthase</fullName>
    </submittedName>
</protein>
<dbReference type="GO" id="GO:0005737">
    <property type="term" value="C:cytoplasm"/>
    <property type="evidence" value="ECO:0007669"/>
    <property type="project" value="TreeGrafter"/>
</dbReference>
<proteinExistence type="inferred from homology"/>
<dbReference type="PANTHER" id="PTHR31213">
    <property type="entry name" value="OS08G0374000 PROTEIN-RELATED"/>
    <property type="match status" value="1"/>
</dbReference>
<dbReference type="Pfam" id="PF00407">
    <property type="entry name" value="Bet_v_1"/>
    <property type="match status" value="1"/>
</dbReference>
<dbReference type="Gene3D" id="3.30.530.20">
    <property type="match status" value="1"/>
</dbReference>
<dbReference type="SUPFAM" id="SSF55961">
    <property type="entry name" value="Bet v1-like"/>
    <property type="match status" value="1"/>
</dbReference>
<reference evidence="5 6" key="1">
    <citation type="journal article" date="2018" name="Mol. Plant">
        <title>The genome of Artemisia annua provides insight into the evolution of Asteraceae family and artemisinin biosynthesis.</title>
        <authorList>
            <person name="Shen Q."/>
            <person name="Zhang L."/>
            <person name="Liao Z."/>
            <person name="Wang S."/>
            <person name="Yan T."/>
            <person name="Shi P."/>
            <person name="Liu M."/>
            <person name="Fu X."/>
            <person name="Pan Q."/>
            <person name="Wang Y."/>
            <person name="Lv Z."/>
            <person name="Lu X."/>
            <person name="Zhang F."/>
            <person name="Jiang W."/>
            <person name="Ma Y."/>
            <person name="Chen M."/>
            <person name="Hao X."/>
            <person name="Li L."/>
            <person name="Tang Y."/>
            <person name="Lv G."/>
            <person name="Zhou Y."/>
            <person name="Sun X."/>
            <person name="Brodelius P.E."/>
            <person name="Rose J.K.C."/>
            <person name="Tang K."/>
        </authorList>
    </citation>
    <scope>NUCLEOTIDE SEQUENCE [LARGE SCALE GENOMIC DNA]</scope>
    <source>
        <strain evidence="6">cv. Huhao1</strain>
        <tissue evidence="5">Leaf</tissue>
    </source>
</reference>
<comment type="caution">
    <text evidence="5">The sequence shown here is derived from an EMBL/GenBank/DDBJ whole genome shotgun (WGS) entry which is preliminary data.</text>
</comment>
<feature type="region of interest" description="Disordered" evidence="3">
    <location>
        <begin position="105"/>
        <end position="145"/>
    </location>
</feature>
<dbReference type="InterPro" id="IPR000916">
    <property type="entry name" value="Bet_v_I/MLP"/>
</dbReference>